<comment type="caution">
    <text evidence="1">The sequence shown here is derived from an EMBL/GenBank/DDBJ whole genome shotgun (WGS) entry which is preliminary data.</text>
</comment>
<evidence type="ECO:0000313" key="2">
    <source>
        <dbReference type="Proteomes" id="UP001596056"/>
    </source>
</evidence>
<dbReference type="Proteomes" id="UP001596056">
    <property type="component" value="Unassembled WGS sequence"/>
</dbReference>
<name>A0ABW0SBT3_9RHOB</name>
<evidence type="ECO:0000313" key="1">
    <source>
        <dbReference type="EMBL" id="MFC5566335.1"/>
    </source>
</evidence>
<reference evidence="2" key="1">
    <citation type="journal article" date="2019" name="Int. J. Syst. Evol. Microbiol.">
        <title>The Global Catalogue of Microorganisms (GCM) 10K type strain sequencing project: providing services to taxonomists for standard genome sequencing and annotation.</title>
        <authorList>
            <consortium name="The Broad Institute Genomics Platform"/>
            <consortium name="The Broad Institute Genome Sequencing Center for Infectious Disease"/>
            <person name="Wu L."/>
            <person name="Ma J."/>
        </authorList>
    </citation>
    <scope>NUCLEOTIDE SEQUENCE [LARGE SCALE GENOMIC DNA]</scope>
    <source>
        <strain evidence="2">KACC 11588</strain>
    </source>
</reference>
<dbReference type="RefSeq" id="WP_209839906.1">
    <property type="nucleotide sequence ID" value="NZ_JAGGJP010000006.1"/>
</dbReference>
<accession>A0ABW0SBT3</accession>
<dbReference type="EMBL" id="JBHSNA010000005">
    <property type="protein sequence ID" value="MFC5566335.1"/>
    <property type="molecule type" value="Genomic_DNA"/>
</dbReference>
<gene>
    <name evidence="1" type="ORF">ACFPOC_07855</name>
</gene>
<keyword evidence="2" id="KW-1185">Reference proteome</keyword>
<protein>
    <submittedName>
        <fullName evidence="1">Uncharacterized protein</fullName>
    </submittedName>
</protein>
<organism evidence="1 2">
    <name type="scientific">Rubellimicrobium aerolatum</name>
    <dbReference type="NCBI Taxonomy" id="490979"/>
    <lineage>
        <taxon>Bacteria</taxon>
        <taxon>Pseudomonadati</taxon>
        <taxon>Pseudomonadota</taxon>
        <taxon>Alphaproteobacteria</taxon>
        <taxon>Rhodobacterales</taxon>
        <taxon>Roseobacteraceae</taxon>
        <taxon>Rubellimicrobium</taxon>
    </lineage>
</organism>
<sequence>MAEATNELLLQVLRQVQVDLTDLKKGMDDLRDEVRSGLGEVNQKVDGLTVIVGLLAGHVHHVEQRVEALESHRS</sequence>
<proteinExistence type="predicted"/>